<comment type="caution">
    <text evidence="2">The sequence shown here is derived from an EMBL/GenBank/DDBJ whole genome shotgun (WGS) entry which is preliminary data.</text>
</comment>
<evidence type="ECO:0000256" key="1">
    <source>
        <dbReference type="SAM" id="SignalP"/>
    </source>
</evidence>
<protein>
    <recommendedName>
        <fullName evidence="4">Secreted protein</fullName>
    </recommendedName>
</protein>
<proteinExistence type="predicted"/>
<reference evidence="2" key="2">
    <citation type="journal article" date="2021" name="PeerJ">
        <title>Extensive microbial diversity within the chicken gut microbiome revealed by metagenomics and culture.</title>
        <authorList>
            <person name="Gilroy R."/>
            <person name="Ravi A."/>
            <person name="Getino M."/>
            <person name="Pursley I."/>
            <person name="Horton D.L."/>
            <person name="Alikhan N.F."/>
            <person name="Baker D."/>
            <person name="Gharbi K."/>
            <person name="Hall N."/>
            <person name="Watson M."/>
            <person name="Adriaenssens E.M."/>
            <person name="Foster-Nyarko E."/>
            <person name="Jarju S."/>
            <person name="Secka A."/>
            <person name="Antonio M."/>
            <person name="Oren A."/>
            <person name="Chaudhuri R.R."/>
            <person name="La Ragione R."/>
            <person name="Hildebrand F."/>
            <person name="Pallen M.J."/>
        </authorList>
    </citation>
    <scope>NUCLEOTIDE SEQUENCE</scope>
    <source>
        <strain evidence="2">ChiGjej3B3-5194</strain>
    </source>
</reference>
<dbReference type="Proteomes" id="UP000886742">
    <property type="component" value="Unassembled WGS sequence"/>
</dbReference>
<name>A0A9D1JWG3_9PROT</name>
<evidence type="ECO:0000313" key="3">
    <source>
        <dbReference type="Proteomes" id="UP000886742"/>
    </source>
</evidence>
<gene>
    <name evidence="2" type="ORF">IAD02_00625</name>
</gene>
<dbReference type="AlphaFoldDB" id="A0A9D1JWG3"/>
<organism evidence="2 3">
    <name type="scientific">Candidatus Enterousia intestinigallinarum</name>
    <dbReference type="NCBI Taxonomy" id="2840790"/>
    <lineage>
        <taxon>Bacteria</taxon>
        <taxon>Pseudomonadati</taxon>
        <taxon>Pseudomonadota</taxon>
        <taxon>Alphaproteobacteria</taxon>
        <taxon>Candidatus Enterousia</taxon>
    </lineage>
</organism>
<reference evidence="2" key="1">
    <citation type="submission" date="2020-10" db="EMBL/GenBank/DDBJ databases">
        <authorList>
            <person name="Gilroy R."/>
        </authorList>
    </citation>
    <scope>NUCLEOTIDE SEQUENCE</scope>
    <source>
        <strain evidence="2">ChiGjej3B3-5194</strain>
    </source>
</reference>
<sequence>MKLKLILAVIVTIMPGAGYASSSTGGNISWTDDPCIHNCMNCAQWESASCCTICRDPTGGGSDSSGTWVYDSNCHYSE</sequence>
<feature type="chain" id="PRO_5038339508" description="Secreted protein" evidence="1">
    <location>
        <begin position="21"/>
        <end position="78"/>
    </location>
</feature>
<evidence type="ECO:0008006" key="4">
    <source>
        <dbReference type="Google" id="ProtNLM"/>
    </source>
</evidence>
<dbReference type="EMBL" id="DVJI01000003">
    <property type="protein sequence ID" value="HIS70480.1"/>
    <property type="molecule type" value="Genomic_DNA"/>
</dbReference>
<feature type="signal peptide" evidence="1">
    <location>
        <begin position="1"/>
        <end position="20"/>
    </location>
</feature>
<keyword evidence="1" id="KW-0732">Signal</keyword>
<accession>A0A9D1JWG3</accession>
<evidence type="ECO:0000313" key="2">
    <source>
        <dbReference type="EMBL" id="HIS70480.1"/>
    </source>
</evidence>